<protein>
    <recommendedName>
        <fullName evidence="1">Antitoxin SocA-like Panacea domain-containing protein</fullName>
    </recommendedName>
</protein>
<dbReference type="RefSeq" id="WP_076104555.1">
    <property type="nucleotide sequence ID" value="NZ_MKQK01000047.1"/>
</dbReference>
<accession>A0AB36J7P6</accession>
<gene>
    <name evidence="2" type="ORF">BSK47_29520</name>
</gene>
<evidence type="ECO:0000313" key="3">
    <source>
        <dbReference type="Proteomes" id="UP000187323"/>
    </source>
</evidence>
<dbReference type="Pfam" id="PF13274">
    <property type="entry name" value="SocA_Panacea"/>
    <property type="match status" value="1"/>
</dbReference>
<dbReference type="AlphaFoldDB" id="A0AB36J7P6"/>
<feature type="domain" description="Antitoxin SocA-like Panacea" evidence="1">
    <location>
        <begin position="27"/>
        <end position="119"/>
    </location>
</feature>
<dbReference type="EMBL" id="MPTO01000041">
    <property type="protein sequence ID" value="OME11234.1"/>
    <property type="molecule type" value="Genomic_DNA"/>
</dbReference>
<dbReference type="InterPro" id="IPR025272">
    <property type="entry name" value="SocA_Panacea"/>
</dbReference>
<organism evidence="2 3">
    <name type="scientific">Paenibacillus odorifer</name>
    <dbReference type="NCBI Taxonomy" id="189426"/>
    <lineage>
        <taxon>Bacteria</taxon>
        <taxon>Bacillati</taxon>
        <taxon>Bacillota</taxon>
        <taxon>Bacilli</taxon>
        <taxon>Bacillales</taxon>
        <taxon>Paenibacillaceae</taxon>
        <taxon>Paenibacillus</taxon>
    </lineage>
</organism>
<sequence length="148" mass="17570">MVTIQDVASFFIERSYKDGIPITHLKLQKLCYYAQSWHLVLSSKKERLFDAEFQAWVHGPVNTEIFSKYRNYGWNPIKSEKSKARFNDDQESILNEVWEAYGHHDAKFLESLTHQEEPWIEARKGLAEDDYSNNPISEKTMKRYYSKL</sequence>
<name>A0AB36J7P6_9BACL</name>
<proteinExistence type="predicted"/>
<dbReference type="Proteomes" id="UP000187323">
    <property type="component" value="Unassembled WGS sequence"/>
</dbReference>
<evidence type="ECO:0000259" key="1">
    <source>
        <dbReference type="Pfam" id="PF13274"/>
    </source>
</evidence>
<evidence type="ECO:0000313" key="2">
    <source>
        <dbReference type="EMBL" id="OME11234.1"/>
    </source>
</evidence>
<comment type="caution">
    <text evidence="2">The sequence shown here is derived from an EMBL/GenBank/DDBJ whole genome shotgun (WGS) entry which is preliminary data.</text>
</comment>
<reference evidence="2 3" key="1">
    <citation type="submission" date="2016-10" db="EMBL/GenBank/DDBJ databases">
        <title>Paenibacillus species isolates.</title>
        <authorList>
            <person name="Beno S.M."/>
        </authorList>
    </citation>
    <scope>NUCLEOTIDE SEQUENCE [LARGE SCALE GENOMIC DNA]</scope>
    <source>
        <strain evidence="2 3">FSL H7-0918</strain>
    </source>
</reference>